<gene>
    <name evidence="1 4 5" type="ORF">Bm10038</name>
    <name evidence="2" type="ORF">BM_BM10038</name>
    <name evidence="1" type="ORF">BM_Bm10038</name>
</gene>
<organism evidence="1">
    <name type="scientific">Brugia malayi</name>
    <name type="common">Filarial nematode worm</name>
    <dbReference type="NCBI Taxonomy" id="6279"/>
    <lineage>
        <taxon>Eukaryota</taxon>
        <taxon>Metazoa</taxon>
        <taxon>Ecdysozoa</taxon>
        <taxon>Nematoda</taxon>
        <taxon>Chromadorea</taxon>
        <taxon>Rhabditida</taxon>
        <taxon>Spirurina</taxon>
        <taxon>Spiruromorpha</taxon>
        <taxon>Filarioidea</taxon>
        <taxon>Onchocercidae</taxon>
        <taxon>Brugia</taxon>
    </lineage>
</organism>
<evidence type="ECO:0000313" key="2">
    <source>
        <dbReference type="EMBL" id="VIO92245.1"/>
    </source>
</evidence>
<dbReference type="OrthoDB" id="5819877at2759"/>
<dbReference type="Proteomes" id="UP000006672">
    <property type="component" value="Unassembled WGS sequence"/>
</dbReference>
<dbReference type="KEGG" id="bmy:BM_BM10038"/>
<accession>A0A0K0ILV3</accession>
<evidence type="ECO:0000313" key="5">
    <source>
        <dbReference type="WormBase" id="Bm10038"/>
    </source>
</evidence>
<dbReference type="OMA" id="NCDGSMY"/>
<keyword evidence="3" id="KW-1185">Reference proteome</keyword>
<dbReference type="EMBL" id="CAAKNF010000192">
    <property type="protein sequence ID" value="VIO92245.1"/>
    <property type="molecule type" value="Genomic_DNA"/>
</dbReference>
<dbReference type="EMBL" id="LN856960">
    <property type="protein sequence ID" value="CDP96628.1"/>
    <property type="molecule type" value="Genomic_DNA"/>
</dbReference>
<dbReference type="CTD" id="6100169"/>
<reference evidence="1 3" key="1">
    <citation type="journal article" date="2007" name="Science">
        <title>Draft genome of the filarial nematode parasite Brugia malayi.</title>
        <authorList>
            <person name="Ghedin E."/>
            <person name="Wang S."/>
            <person name="Spiro D."/>
            <person name="Caler E."/>
            <person name="Zhao Q."/>
            <person name="Crabtree J."/>
            <person name="Allen J.E."/>
            <person name="Delcher A.L."/>
            <person name="Guiliano D.B."/>
            <person name="Miranda-Saavedra D."/>
            <person name="Angiuoli S.V."/>
            <person name="Creasy T."/>
            <person name="Amedeo P."/>
            <person name="Haas B."/>
            <person name="El-Sayed N.M."/>
            <person name="Wortman J.R."/>
            <person name="Feldblyum T."/>
            <person name="Tallon L."/>
            <person name="Schatz M."/>
            <person name="Shumway M."/>
            <person name="Koo H."/>
            <person name="Salzberg S.L."/>
            <person name="Schobel S."/>
            <person name="Pertea M."/>
            <person name="Pop M."/>
            <person name="White O."/>
            <person name="Barton G.J."/>
            <person name="Carlow C.K."/>
            <person name="Crawford M.J."/>
            <person name="Daub J."/>
            <person name="Dimmic M.W."/>
            <person name="Estes C.F."/>
            <person name="Foster J.M."/>
            <person name="Ganatra M."/>
            <person name="Gregory W.F."/>
            <person name="Johnson N.M."/>
            <person name="Jin J."/>
            <person name="Komuniecki R."/>
            <person name="Korf I."/>
            <person name="Kumar S."/>
            <person name="Laney S."/>
            <person name="Li B.W."/>
            <person name="Li W."/>
            <person name="Lindblom T.H."/>
            <person name="Lustigman S."/>
            <person name="Ma D."/>
            <person name="Maina C.V."/>
            <person name="Martin D.M."/>
            <person name="McCarter J.P."/>
            <person name="McReynolds L."/>
            <person name="Mitreva M."/>
            <person name="Nutman T.B."/>
            <person name="Parkinson J."/>
            <person name="Peregrin-Alvarez J.M."/>
            <person name="Poole C."/>
            <person name="Ren Q."/>
            <person name="Saunders L."/>
            <person name="Sluder A.E."/>
            <person name="Smith K."/>
            <person name="Stanke M."/>
            <person name="Unnasch T.R."/>
            <person name="Ware J."/>
            <person name="Wei A.D."/>
            <person name="Weil G."/>
            <person name="Williams D.J."/>
            <person name="Zhang Y."/>
            <person name="Williams S.A."/>
            <person name="Fraser-Liggett C."/>
            <person name="Slatko B."/>
            <person name="Blaxter M.L."/>
            <person name="Scott A.L."/>
        </authorList>
    </citation>
    <scope>NUCLEOTIDE SEQUENCE</scope>
    <source>
        <strain evidence="1 3">FR3</strain>
    </source>
</reference>
<reference evidence="1" key="2">
    <citation type="submission" date="2012-12" db="EMBL/GenBank/DDBJ databases">
        <authorList>
            <person name="Gao Y.W."/>
            <person name="Fan S.T."/>
            <person name="Sun H.T."/>
            <person name="Wang Z."/>
            <person name="Gao X.L."/>
            <person name="Li Y.G."/>
            <person name="Wang T.C."/>
            <person name="Zhang K."/>
            <person name="Xu W.W."/>
            <person name="Yu Z.J."/>
            <person name="Xia X.Z."/>
        </authorList>
    </citation>
    <scope>NUCLEOTIDE SEQUENCE</scope>
    <source>
        <strain evidence="1">FR3</strain>
    </source>
</reference>
<dbReference type="AlphaFoldDB" id="A0A0K0ILV3"/>
<dbReference type="WormBase" id="Bm10038">
    <property type="protein sequence ID" value="BM24693"/>
    <property type="gene ID" value="WBGene00230299"/>
</dbReference>
<proteinExistence type="predicted"/>
<dbReference type="RefSeq" id="XP_001896725.2">
    <property type="nucleotide sequence ID" value="XM_001896690.2"/>
</dbReference>
<evidence type="ECO:0000313" key="1">
    <source>
        <dbReference type="EMBL" id="CDP96628.1"/>
    </source>
</evidence>
<sequence>MNCISPKFMQESIRRFYEQLRNTELLSPGGVLHHPTGSTTEPKIPFGDLLKKPLSLSLKGQDDRSRILPKVMTSDTTDHYVLSASLITSLLLENCDGSMYDRRRKQFSTKIKVERGHLLRSATESDLVMQRFNDIHNEVKNSTANDTLFMKCLEFGDVYLRVSTAKVALLTDFETSLLKAVNDVEIRFRFHQYTDLFNFVSQLSLGDRVLVQLKPETGEKRTIERCFKPGWVEWFGEPIPNSGFLFGIRLDVRMLLFSFLYWYTVYEK</sequence>
<reference evidence="4" key="4">
    <citation type="submission" date="2019-12" db="UniProtKB">
        <authorList>
            <consortium name="WormBaseParasite"/>
        </authorList>
    </citation>
    <scope>IDENTIFICATION</scope>
</reference>
<dbReference type="STRING" id="6279.A0A0K0ILV3"/>
<evidence type="ECO:0000313" key="4">
    <source>
        <dbReference type="WBParaSite" id="Bm10038.1"/>
    </source>
</evidence>
<dbReference type="WBParaSite" id="Bm10038.1">
    <property type="protein sequence ID" value="Bm10038.1"/>
    <property type="gene ID" value="WBGene00230299"/>
</dbReference>
<evidence type="ECO:0000313" key="3">
    <source>
        <dbReference type="Proteomes" id="UP000006672"/>
    </source>
</evidence>
<protein>
    <submittedName>
        <fullName evidence="1 4">Bm10038</fullName>
    </submittedName>
</protein>
<dbReference type="GeneID" id="6100169"/>
<reference evidence="2" key="3">
    <citation type="submission" date="2019-04" db="EMBL/GenBank/DDBJ databases">
        <authorList>
            <person name="Howe K."/>
            <person name="Paulini M."/>
            <person name="Williams G."/>
        </authorList>
    </citation>
    <scope>NUCLEOTIDE SEQUENCE [LARGE SCALE GENOMIC DNA]</scope>
    <source>
        <strain evidence="2">FR3</strain>
    </source>
</reference>
<accession>A0A4E9F654</accession>
<name>A0A0K0ILV3_BRUMA</name>